<evidence type="ECO:0000256" key="5">
    <source>
        <dbReference type="ARBA" id="ARBA00022989"/>
    </source>
</evidence>
<proteinExistence type="predicted"/>
<dbReference type="PROSITE" id="PS51257">
    <property type="entry name" value="PROKAR_LIPOPROTEIN"/>
    <property type="match status" value="1"/>
</dbReference>
<evidence type="ECO:0000256" key="2">
    <source>
        <dbReference type="ARBA" id="ARBA00022692"/>
    </source>
</evidence>
<dbReference type="PANTHER" id="PTHR24221">
    <property type="entry name" value="ATP-BINDING CASSETTE SUB-FAMILY B"/>
    <property type="match status" value="1"/>
</dbReference>
<evidence type="ECO:0000256" key="6">
    <source>
        <dbReference type="ARBA" id="ARBA00023136"/>
    </source>
</evidence>
<dbReference type="OrthoDB" id="9760168at2"/>
<dbReference type="Gene3D" id="3.40.50.300">
    <property type="entry name" value="P-loop containing nucleotide triphosphate hydrolases"/>
    <property type="match status" value="1"/>
</dbReference>
<dbReference type="EMBL" id="FNGA01000001">
    <property type="protein sequence ID" value="SDK53892.1"/>
    <property type="molecule type" value="Genomic_DNA"/>
</dbReference>
<dbReference type="Gene3D" id="1.20.1560.10">
    <property type="entry name" value="ABC transporter type 1, transmembrane domain"/>
    <property type="match status" value="1"/>
</dbReference>
<feature type="transmembrane region" description="Helical" evidence="7">
    <location>
        <begin position="71"/>
        <end position="90"/>
    </location>
</feature>
<feature type="domain" description="ABC transporter" evidence="8">
    <location>
        <begin position="349"/>
        <end position="563"/>
    </location>
</feature>
<keyword evidence="5 7" id="KW-1133">Transmembrane helix</keyword>
<keyword evidence="11" id="KW-1185">Reference proteome</keyword>
<keyword evidence="2 7" id="KW-0812">Transmembrane</keyword>
<dbReference type="Pfam" id="PF00005">
    <property type="entry name" value="ABC_tran"/>
    <property type="match status" value="1"/>
</dbReference>
<evidence type="ECO:0000313" key="11">
    <source>
        <dbReference type="Proteomes" id="UP000199053"/>
    </source>
</evidence>
<protein>
    <submittedName>
        <fullName evidence="10">ATP-binding cassette, subfamily B</fullName>
    </submittedName>
</protein>
<dbReference type="InterPro" id="IPR039421">
    <property type="entry name" value="Type_1_exporter"/>
</dbReference>
<dbReference type="InterPro" id="IPR011527">
    <property type="entry name" value="ABC1_TM_dom"/>
</dbReference>
<dbReference type="SUPFAM" id="SSF52540">
    <property type="entry name" value="P-loop containing nucleoside triphosphate hydrolases"/>
    <property type="match status" value="1"/>
</dbReference>
<evidence type="ECO:0000259" key="8">
    <source>
        <dbReference type="PROSITE" id="PS50893"/>
    </source>
</evidence>
<feature type="transmembrane region" description="Helical" evidence="7">
    <location>
        <begin position="146"/>
        <end position="171"/>
    </location>
</feature>
<feature type="transmembrane region" description="Helical" evidence="7">
    <location>
        <begin position="20"/>
        <end position="42"/>
    </location>
</feature>
<dbReference type="PROSITE" id="PS50929">
    <property type="entry name" value="ABC_TM1F"/>
    <property type="match status" value="1"/>
</dbReference>
<evidence type="ECO:0000256" key="3">
    <source>
        <dbReference type="ARBA" id="ARBA00022741"/>
    </source>
</evidence>
<dbReference type="PROSITE" id="PS50893">
    <property type="entry name" value="ABC_TRANSPORTER_2"/>
    <property type="match status" value="1"/>
</dbReference>
<evidence type="ECO:0000256" key="1">
    <source>
        <dbReference type="ARBA" id="ARBA00004651"/>
    </source>
</evidence>
<comment type="subcellular location">
    <subcellularLocation>
        <location evidence="1">Cell membrane</location>
        <topology evidence="1">Multi-pass membrane protein</topology>
    </subcellularLocation>
</comment>
<feature type="transmembrane region" description="Helical" evidence="7">
    <location>
        <begin position="177"/>
        <end position="198"/>
    </location>
</feature>
<feature type="domain" description="ABC transmembrane type-1" evidence="9">
    <location>
        <begin position="56"/>
        <end position="317"/>
    </location>
</feature>
<dbReference type="Proteomes" id="UP000199053">
    <property type="component" value="Unassembled WGS sequence"/>
</dbReference>
<dbReference type="RefSeq" id="WP_092158358.1">
    <property type="nucleotide sequence ID" value="NZ_FNGA01000001.1"/>
</dbReference>
<dbReference type="SMART" id="SM00382">
    <property type="entry name" value="AAA"/>
    <property type="match status" value="1"/>
</dbReference>
<dbReference type="GO" id="GO:0005886">
    <property type="term" value="C:plasma membrane"/>
    <property type="evidence" value="ECO:0007669"/>
    <property type="project" value="UniProtKB-SubCell"/>
</dbReference>
<name>A0A1G9CQE9_9BACT</name>
<dbReference type="GO" id="GO:0016887">
    <property type="term" value="F:ATP hydrolysis activity"/>
    <property type="evidence" value="ECO:0007669"/>
    <property type="project" value="InterPro"/>
</dbReference>
<dbReference type="InterPro" id="IPR036640">
    <property type="entry name" value="ABC1_TM_sf"/>
</dbReference>
<dbReference type="InterPro" id="IPR003593">
    <property type="entry name" value="AAA+_ATPase"/>
</dbReference>
<sequence length="563" mass="63509">MFKTIIAILSESQRKKMIMLAFVSIVISCIETVGISAILPFITLANDFNLVHSNEYYRYVYSFLNFTEPRTFVLCFGIALIGFYFARGFMNLGYTYLIQKFSQGVFRSISTKLFSNYMHIKYQDMMKRNTSDLTKNLVSEAQYAGAYYYSLLLVISEIFVTTFLYATLLVVNYKITLAITGFLGIMVLFLIKTVSTLIKKEGLKRNEFQQIFYRVINESFGNLKFIKLLSCENSTIKSLDKAGGGLTNATIMNATYNTIPRLSLECIGFSLLIAAIICAIHYNMEVQQIIPILSLYALAMYRLLPSVNRILSGYNNMIYYNKTLELVLADYQIDTHKLGSAPLTYNKNITLNNLSFKYDENVILENINLTIKKGEKIAFIGESGAGKSTLADIIIGMYTSFSGKFAADDIPLTEKNLLSWREKIGYIPQSIYLFDSTVAQNVTFGRTYDEEKVINALDKAELTTFLNKHNGINTQVGENGAQLSGGQKQRIAIARALYGEPDILVLDEATSALDKETEGKIMQRIFKVSEDKTLIIIAHRLSTIKQCDKVYKIDNKGISLVTT</sequence>
<keyword evidence="3" id="KW-0547">Nucleotide-binding</keyword>
<dbReference type="GO" id="GO:0140359">
    <property type="term" value="F:ABC-type transporter activity"/>
    <property type="evidence" value="ECO:0007669"/>
    <property type="project" value="InterPro"/>
</dbReference>
<dbReference type="InterPro" id="IPR027417">
    <property type="entry name" value="P-loop_NTPase"/>
</dbReference>
<dbReference type="PROSITE" id="PS00211">
    <property type="entry name" value="ABC_TRANSPORTER_1"/>
    <property type="match status" value="1"/>
</dbReference>
<feature type="transmembrane region" description="Helical" evidence="7">
    <location>
        <begin position="262"/>
        <end position="282"/>
    </location>
</feature>
<dbReference type="PANTHER" id="PTHR24221:SF654">
    <property type="entry name" value="ATP-BINDING CASSETTE SUB-FAMILY B MEMBER 6"/>
    <property type="match status" value="1"/>
</dbReference>
<keyword evidence="6 7" id="KW-0472">Membrane</keyword>
<evidence type="ECO:0000256" key="7">
    <source>
        <dbReference type="SAM" id="Phobius"/>
    </source>
</evidence>
<dbReference type="SUPFAM" id="SSF90123">
    <property type="entry name" value="ABC transporter transmembrane region"/>
    <property type="match status" value="1"/>
</dbReference>
<dbReference type="InterPro" id="IPR003439">
    <property type="entry name" value="ABC_transporter-like_ATP-bd"/>
</dbReference>
<keyword evidence="4 10" id="KW-0067">ATP-binding</keyword>
<dbReference type="GO" id="GO:0034040">
    <property type="term" value="F:ATPase-coupled lipid transmembrane transporter activity"/>
    <property type="evidence" value="ECO:0007669"/>
    <property type="project" value="TreeGrafter"/>
</dbReference>
<accession>A0A1G9CQE9</accession>
<dbReference type="Pfam" id="PF00664">
    <property type="entry name" value="ABC_membrane"/>
    <property type="match status" value="1"/>
</dbReference>
<gene>
    <name evidence="10" type="ORF">SAMN05660337_0759</name>
</gene>
<organism evidence="10 11">
    <name type="scientific">Maridesulfovibrio ferrireducens</name>
    <dbReference type="NCBI Taxonomy" id="246191"/>
    <lineage>
        <taxon>Bacteria</taxon>
        <taxon>Pseudomonadati</taxon>
        <taxon>Thermodesulfobacteriota</taxon>
        <taxon>Desulfovibrionia</taxon>
        <taxon>Desulfovibrionales</taxon>
        <taxon>Desulfovibrionaceae</taxon>
        <taxon>Maridesulfovibrio</taxon>
    </lineage>
</organism>
<dbReference type="AlphaFoldDB" id="A0A1G9CQE9"/>
<evidence type="ECO:0000313" key="10">
    <source>
        <dbReference type="EMBL" id="SDK53892.1"/>
    </source>
</evidence>
<dbReference type="CDD" id="cd18553">
    <property type="entry name" value="ABC_6TM_PglK_like"/>
    <property type="match status" value="1"/>
</dbReference>
<dbReference type="STRING" id="246191.SAMN05660337_0759"/>
<evidence type="ECO:0000259" key="9">
    <source>
        <dbReference type="PROSITE" id="PS50929"/>
    </source>
</evidence>
<reference evidence="11" key="1">
    <citation type="submission" date="2016-10" db="EMBL/GenBank/DDBJ databases">
        <authorList>
            <person name="Varghese N."/>
            <person name="Submissions S."/>
        </authorList>
    </citation>
    <scope>NUCLEOTIDE SEQUENCE [LARGE SCALE GENOMIC DNA]</scope>
    <source>
        <strain evidence="11">DSM 16995</strain>
    </source>
</reference>
<evidence type="ECO:0000256" key="4">
    <source>
        <dbReference type="ARBA" id="ARBA00022840"/>
    </source>
</evidence>
<dbReference type="CDD" id="cd03228">
    <property type="entry name" value="ABCC_MRP_Like"/>
    <property type="match status" value="1"/>
</dbReference>
<dbReference type="GO" id="GO:0005524">
    <property type="term" value="F:ATP binding"/>
    <property type="evidence" value="ECO:0007669"/>
    <property type="project" value="UniProtKB-KW"/>
</dbReference>
<dbReference type="InterPro" id="IPR017871">
    <property type="entry name" value="ABC_transporter-like_CS"/>
</dbReference>